<accession>A0AAX6ND52</accession>
<sequence length="306" mass="33330">MKGRFKDRAKQITLIALFLIISVLTISLIAGRISTQTIIVLKKNGINTSIPLDQQLEFFEKKDILKSEYKYFKGTVVTNVNQLKDKTLIYKLKAGSPIPATALMEPNGAGQFAAVMPEGRTVYMLPEAVLGLPPVQEGDLINIALSYKQKAGEEDDTESVQTGILLSNVKIYKIIDNNIYVDVSLEEHLVLSTASQLGAFVYQIPGQKLELCGENDTSCDTSSSNSTVIKQGDIFDAILNKTYSNATNTSAKQDSDDDSTTAEELSRNVVSPKDNEDDNDSSDKKEEESNNNGSGGNTGGDSDEQQ</sequence>
<evidence type="ECO:0000313" key="3">
    <source>
        <dbReference type="EMBL" id="MDU9693739.1"/>
    </source>
</evidence>
<dbReference type="Proteomes" id="UP001269400">
    <property type="component" value="Unassembled WGS sequence"/>
</dbReference>
<keyword evidence="2" id="KW-1133">Transmembrane helix</keyword>
<organism evidence="3 4">
    <name type="scientific">Priestia aryabhattai</name>
    <name type="common">Bacillus aryabhattai</name>
    <dbReference type="NCBI Taxonomy" id="412384"/>
    <lineage>
        <taxon>Bacteria</taxon>
        <taxon>Bacillati</taxon>
        <taxon>Bacillota</taxon>
        <taxon>Bacilli</taxon>
        <taxon>Bacillales</taxon>
        <taxon>Bacillaceae</taxon>
        <taxon>Priestia</taxon>
    </lineage>
</organism>
<evidence type="ECO:0000313" key="4">
    <source>
        <dbReference type="Proteomes" id="UP001269400"/>
    </source>
</evidence>
<name>A0AAX6ND52_PRIAR</name>
<feature type="region of interest" description="Disordered" evidence="1">
    <location>
        <begin position="247"/>
        <end position="306"/>
    </location>
</feature>
<keyword evidence="2" id="KW-0812">Transmembrane</keyword>
<proteinExistence type="predicted"/>
<evidence type="ECO:0008006" key="5">
    <source>
        <dbReference type="Google" id="ProtNLM"/>
    </source>
</evidence>
<evidence type="ECO:0000256" key="2">
    <source>
        <dbReference type="SAM" id="Phobius"/>
    </source>
</evidence>
<keyword evidence="2" id="KW-0472">Membrane</keyword>
<feature type="transmembrane region" description="Helical" evidence="2">
    <location>
        <begin position="12"/>
        <end position="33"/>
    </location>
</feature>
<evidence type="ECO:0000256" key="1">
    <source>
        <dbReference type="SAM" id="MobiDB-lite"/>
    </source>
</evidence>
<dbReference type="EMBL" id="JAPTGD010000002">
    <property type="protein sequence ID" value="MDU9693739.1"/>
    <property type="molecule type" value="Genomic_DNA"/>
</dbReference>
<protein>
    <recommendedName>
        <fullName evidence="5">Flp pilus assembly protein CpaB</fullName>
    </recommendedName>
</protein>
<dbReference type="AlphaFoldDB" id="A0AAX6ND52"/>
<comment type="caution">
    <text evidence="3">The sequence shown here is derived from an EMBL/GenBank/DDBJ whole genome shotgun (WGS) entry which is preliminary data.</text>
</comment>
<gene>
    <name evidence="3" type="ORF">O0Q50_21415</name>
</gene>
<reference evidence="3" key="2">
    <citation type="submission" date="2022-12" db="EMBL/GenBank/DDBJ databases">
        <authorList>
            <person name="Dechsakulwatana C."/>
            <person name="Rungsihiranrut A."/>
            <person name="Muangchinda C."/>
            <person name="Ningthoujam R."/>
            <person name="Klankeo P."/>
            <person name="Pinyakong O."/>
        </authorList>
    </citation>
    <scope>NUCLEOTIDE SEQUENCE</scope>
    <source>
        <strain evidence="3">TL01-2</strain>
    </source>
</reference>
<dbReference type="RefSeq" id="WP_316910958.1">
    <property type="nucleotide sequence ID" value="NZ_JAPTGD010000002.1"/>
</dbReference>
<reference evidence="3" key="1">
    <citation type="journal article" date="2022" name="J Environ Chem Eng">
        <title>Biodegradation of petroleum oil using a constructed nonpathogenic and heavy metal-tolerant bacterial consortium isolated from marine sponges.</title>
        <authorList>
            <person name="Dechsakulwatana C."/>
            <person name="Rungsihiranrut A."/>
            <person name="Muangchinda C."/>
            <person name="Ningthoujam R."/>
            <person name="Klankeo P."/>
            <person name="Pinyakong O."/>
        </authorList>
    </citation>
    <scope>NUCLEOTIDE SEQUENCE</scope>
    <source>
        <strain evidence="3">TL01-2</strain>
    </source>
</reference>